<keyword evidence="1" id="KW-0472">Membrane</keyword>
<keyword evidence="1" id="KW-0812">Transmembrane</keyword>
<evidence type="ECO:0008006" key="4">
    <source>
        <dbReference type="Google" id="ProtNLM"/>
    </source>
</evidence>
<name>A0A0S3QV57_THET7</name>
<dbReference type="STRING" id="1298851.TST_1399"/>
<dbReference type="KEGG" id="ttk:TST_1399"/>
<keyword evidence="3" id="KW-1185">Reference proteome</keyword>
<accession>A0A0S3QV57</accession>
<dbReference type="AlphaFoldDB" id="A0A0S3QV57"/>
<evidence type="ECO:0000256" key="1">
    <source>
        <dbReference type="SAM" id="Phobius"/>
    </source>
</evidence>
<reference evidence="3" key="1">
    <citation type="journal article" date="2018" name="Science">
        <title>A primordial and reversible TCA cycle in a facultatively chemolithoautotrophic thermophile.</title>
        <authorList>
            <person name="Nunoura T."/>
            <person name="Chikaraishi Y."/>
            <person name="Izaki R."/>
            <person name="Suwa T."/>
            <person name="Sato T."/>
            <person name="Harada T."/>
            <person name="Mori K."/>
            <person name="Kato Y."/>
            <person name="Miyazaki M."/>
            <person name="Shimamura S."/>
            <person name="Yanagawa K."/>
            <person name="Shuto A."/>
            <person name="Ohkouchi N."/>
            <person name="Fujita N."/>
            <person name="Takaki Y."/>
            <person name="Atomi H."/>
            <person name="Takai K."/>
        </authorList>
    </citation>
    <scope>NUCLEOTIDE SEQUENCE [LARGE SCALE GENOMIC DNA]</scope>
    <source>
        <strain evidence="3">DSM 17441 / JCM 13301 / NBRC 103674 / ABI70S6</strain>
    </source>
</reference>
<sequence length="152" mass="17638">MQEQRIKGIILAITAVLCLITYLITSNSIKRAKQEERSLKQKYYKVLALYQKIQSNKRKIKKFSKDPIMLVSMISNRMGLKDKLISSNTFETPKGKGIHIRLSKLNLNQVVTLLDVIEQYSDLEIVGLQLKKNVYKKDLLDMELKIVRRNSI</sequence>
<dbReference type="Proteomes" id="UP000063234">
    <property type="component" value="Chromosome"/>
</dbReference>
<organism evidence="2 3">
    <name type="scientific">Thermosulfidibacter takaii (strain DSM 17441 / JCM 13301 / NBRC 103674 / ABI70S6)</name>
    <dbReference type="NCBI Taxonomy" id="1298851"/>
    <lineage>
        <taxon>Bacteria</taxon>
        <taxon>Pseudomonadati</taxon>
        <taxon>Thermosulfidibacterota</taxon>
        <taxon>Thermosulfidibacteria</taxon>
        <taxon>Thermosulfidibacterales</taxon>
        <taxon>Thermosulfidibacteraceae</taxon>
    </lineage>
</organism>
<feature type="transmembrane region" description="Helical" evidence="1">
    <location>
        <begin position="6"/>
        <end position="24"/>
    </location>
</feature>
<keyword evidence="1" id="KW-1133">Transmembrane helix</keyword>
<protein>
    <recommendedName>
        <fullName evidence="4">General secretion pathway protein M</fullName>
    </recommendedName>
</protein>
<gene>
    <name evidence="2" type="ORF">TST_1399</name>
</gene>
<dbReference type="EMBL" id="AP013035">
    <property type="protein sequence ID" value="BAT72186.1"/>
    <property type="molecule type" value="Genomic_DNA"/>
</dbReference>
<evidence type="ECO:0000313" key="2">
    <source>
        <dbReference type="EMBL" id="BAT72186.1"/>
    </source>
</evidence>
<proteinExistence type="predicted"/>
<evidence type="ECO:0000313" key="3">
    <source>
        <dbReference type="Proteomes" id="UP000063234"/>
    </source>
</evidence>
<dbReference type="RefSeq" id="WP_068550172.1">
    <property type="nucleotide sequence ID" value="NZ_AP013035.1"/>
</dbReference>